<protein>
    <submittedName>
        <fullName evidence="4">AsmA domain protein</fullName>
    </submittedName>
</protein>
<dbReference type="Proteomes" id="UP000232145">
    <property type="component" value="Unassembled WGS sequence"/>
</dbReference>
<accession>A0A2N0AP44</accession>
<dbReference type="EMBL" id="NPDX01000001">
    <property type="protein sequence ID" value="PJZ86063.1"/>
    <property type="molecule type" value="Genomic_DNA"/>
</dbReference>
<organism evidence="4 5">
    <name type="scientific">Leptospira harrisiae</name>
    <dbReference type="NCBI Taxonomy" id="2023189"/>
    <lineage>
        <taxon>Bacteria</taxon>
        <taxon>Pseudomonadati</taxon>
        <taxon>Spirochaetota</taxon>
        <taxon>Spirochaetia</taxon>
        <taxon>Leptospirales</taxon>
        <taxon>Leptospiraceae</taxon>
        <taxon>Leptospira</taxon>
    </lineage>
</organism>
<dbReference type="PANTHER" id="PTHR30441">
    <property type="entry name" value="DUF748 DOMAIN-CONTAINING PROTEIN"/>
    <property type="match status" value="1"/>
</dbReference>
<keyword evidence="2" id="KW-1133">Transmembrane helix</keyword>
<gene>
    <name evidence="4" type="ORF">CH364_07775</name>
</gene>
<dbReference type="GO" id="GO:0005886">
    <property type="term" value="C:plasma membrane"/>
    <property type="evidence" value="ECO:0007669"/>
    <property type="project" value="TreeGrafter"/>
</dbReference>
<comment type="caution">
    <text evidence="4">The sequence shown here is derived from an EMBL/GenBank/DDBJ whole genome shotgun (WGS) entry which is preliminary data.</text>
</comment>
<keyword evidence="5" id="KW-1185">Reference proteome</keyword>
<keyword evidence="2" id="KW-0812">Transmembrane</keyword>
<dbReference type="AlphaFoldDB" id="A0A2N0AP44"/>
<dbReference type="OrthoDB" id="315492at2"/>
<sequence>MKKIGYGIGAVIVSILLIVIIALVFAGSLITPSFLVKQIESSINVRAHVESVNISLFNVLSGIEIEGIILAPRDEVANKGTPLDERKSKPKGLIQLGKADVKISFLALLTKTLKVNKILLKQPKISLTMNEDGGNNLTSLFKTPKIVNGEKNPALSSEAIAEKKKEAEEEAKEKASAPASGPFSIKDIPVAIKMGLVGIQEGNIQVNMRKTGQQILIQKLDLELMDIDIDGGDLNSHNSIDVNFDADVTIIGRNKKEAAKFLLETGGKVIPFVVKSGLVNPKVNYEVTMKEDSFISGFAAFDAIAGELPALNQAGLKLDKLKEKAELKKDVSFHVEYSNGKVTFLDEPTFPTKNYDLQITKGSYIVTTTNYHEMKMGMLYDEDESKKSLASVDEKIKQATKGQGDPKVLRNKIVGNLIKDERLFIPFRTYGDIRNPNVELGVGLGTLTDLIGGAVKEVIKGKASEALKKIPGAGNALKGLGF</sequence>
<feature type="transmembrane region" description="Helical" evidence="2">
    <location>
        <begin position="7"/>
        <end position="30"/>
    </location>
</feature>
<dbReference type="InterPro" id="IPR052894">
    <property type="entry name" value="AsmA-related"/>
</dbReference>
<feature type="region of interest" description="Disordered" evidence="1">
    <location>
        <begin position="161"/>
        <end position="180"/>
    </location>
</feature>
<feature type="compositionally biased region" description="Basic and acidic residues" evidence="1">
    <location>
        <begin position="161"/>
        <end position="175"/>
    </location>
</feature>
<dbReference type="PANTHER" id="PTHR30441:SF8">
    <property type="entry name" value="DUF748 DOMAIN-CONTAINING PROTEIN"/>
    <property type="match status" value="1"/>
</dbReference>
<keyword evidence="2" id="KW-0472">Membrane</keyword>
<proteinExistence type="predicted"/>
<reference evidence="4 5" key="1">
    <citation type="submission" date="2017-07" db="EMBL/GenBank/DDBJ databases">
        <title>Leptospira spp. isolated from tropical soils.</title>
        <authorList>
            <person name="Thibeaux R."/>
            <person name="Iraola G."/>
            <person name="Ferres I."/>
            <person name="Bierque E."/>
            <person name="Girault D."/>
            <person name="Soupe-Gilbert M.-E."/>
            <person name="Picardeau M."/>
            <person name="Goarant C."/>
        </authorList>
    </citation>
    <scope>NUCLEOTIDE SEQUENCE [LARGE SCALE GENOMIC DNA]</scope>
    <source>
        <strain evidence="4 5">FH2-B-A1</strain>
    </source>
</reference>
<name>A0A2N0AP44_9LEPT</name>
<feature type="domain" description="AsmA" evidence="3">
    <location>
        <begin position="9"/>
        <end position="240"/>
    </location>
</feature>
<dbReference type="GO" id="GO:0090313">
    <property type="term" value="P:regulation of protein targeting to membrane"/>
    <property type="evidence" value="ECO:0007669"/>
    <property type="project" value="TreeGrafter"/>
</dbReference>
<evidence type="ECO:0000256" key="2">
    <source>
        <dbReference type="SAM" id="Phobius"/>
    </source>
</evidence>
<evidence type="ECO:0000313" key="5">
    <source>
        <dbReference type="Proteomes" id="UP000232145"/>
    </source>
</evidence>
<evidence type="ECO:0000259" key="3">
    <source>
        <dbReference type="Pfam" id="PF05170"/>
    </source>
</evidence>
<evidence type="ECO:0000313" key="4">
    <source>
        <dbReference type="EMBL" id="PJZ86063.1"/>
    </source>
</evidence>
<dbReference type="InterPro" id="IPR007844">
    <property type="entry name" value="AsmA"/>
</dbReference>
<evidence type="ECO:0000256" key="1">
    <source>
        <dbReference type="SAM" id="MobiDB-lite"/>
    </source>
</evidence>
<dbReference type="RefSeq" id="WP_100742964.1">
    <property type="nucleotide sequence ID" value="NZ_NPDW01000001.1"/>
</dbReference>
<dbReference type="Pfam" id="PF05170">
    <property type="entry name" value="AsmA"/>
    <property type="match status" value="1"/>
</dbReference>